<dbReference type="RefSeq" id="WP_127966318.1">
    <property type="nucleotide sequence ID" value="NZ_CP049218.1"/>
</dbReference>
<gene>
    <name evidence="2" type="ORF">G6M86_25940</name>
</gene>
<dbReference type="GeneID" id="92774693"/>
<sequence length="63" mass="6772">MFTQIGELLTGLAVMALLNFIPVIGWLANATFALLAMGAIVSGTLEVDVRRRAQALPLTDDRD</sequence>
<keyword evidence="2" id="KW-0614">Plasmid</keyword>
<evidence type="ECO:0000313" key="3">
    <source>
        <dbReference type="Proteomes" id="UP000663946"/>
    </source>
</evidence>
<dbReference type="EMBL" id="CP049218">
    <property type="protein sequence ID" value="QTG16725.1"/>
    <property type="molecule type" value="Genomic_DNA"/>
</dbReference>
<evidence type="ECO:0000256" key="1">
    <source>
        <dbReference type="SAM" id="Phobius"/>
    </source>
</evidence>
<name>A0AAJ4TD41_AGRTU</name>
<protein>
    <submittedName>
        <fullName evidence="2">Uncharacterized protein</fullName>
    </submittedName>
</protein>
<proteinExistence type="predicted"/>
<feature type="transmembrane region" description="Helical" evidence="1">
    <location>
        <begin position="20"/>
        <end position="42"/>
    </location>
</feature>
<dbReference type="AlphaFoldDB" id="A0AAJ4TD41"/>
<dbReference type="Proteomes" id="UP000663946">
    <property type="component" value="Plasmid pQ15_94_1"/>
</dbReference>
<reference evidence="2" key="1">
    <citation type="submission" date="2020-02" db="EMBL/GenBank/DDBJ databases">
        <title>Unexpected conservation and global transmission of agrobacterial virulence plasmids.</title>
        <authorList>
            <person name="Weisberg A.J."/>
            <person name="Davis E.W. II"/>
            <person name="Tabima J.R."/>
            <person name="Belcher M.S."/>
            <person name="Miller M."/>
            <person name="Kuo C.-H."/>
            <person name="Loper J.E."/>
            <person name="Grunwald N.J."/>
            <person name="Putnam M.L."/>
            <person name="Chang J.H."/>
        </authorList>
    </citation>
    <scope>NUCLEOTIDE SEQUENCE</scope>
    <source>
        <strain evidence="2">Q15/94</strain>
        <plasmid evidence="2">pQ15_94_1</plasmid>
    </source>
</reference>
<organism evidence="2 3">
    <name type="scientific">Agrobacterium tumefaciens</name>
    <dbReference type="NCBI Taxonomy" id="358"/>
    <lineage>
        <taxon>Bacteria</taxon>
        <taxon>Pseudomonadati</taxon>
        <taxon>Pseudomonadota</taxon>
        <taxon>Alphaproteobacteria</taxon>
        <taxon>Hyphomicrobiales</taxon>
        <taxon>Rhizobiaceae</taxon>
        <taxon>Rhizobium/Agrobacterium group</taxon>
        <taxon>Agrobacterium</taxon>
        <taxon>Agrobacterium tumefaciens complex</taxon>
    </lineage>
</organism>
<geneLocation type="plasmid" evidence="2 3">
    <name>pQ15_94_1</name>
</geneLocation>
<keyword evidence="1" id="KW-0472">Membrane</keyword>
<keyword evidence="1" id="KW-0812">Transmembrane</keyword>
<accession>A0AAJ4TD41</accession>
<evidence type="ECO:0000313" key="2">
    <source>
        <dbReference type="EMBL" id="QTG16725.1"/>
    </source>
</evidence>
<keyword evidence="1" id="KW-1133">Transmembrane helix</keyword>